<gene>
    <name evidence="4" type="ORF">SAMN04488095_0687</name>
</gene>
<dbReference type="EMBL" id="FORA01000001">
    <property type="protein sequence ID" value="SFI38221.1"/>
    <property type="molecule type" value="Genomic_DNA"/>
</dbReference>
<dbReference type="InterPro" id="IPR025195">
    <property type="entry name" value="GTA_TIM_dom"/>
</dbReference>
<feature type="domain" description="Rcc01698-like C-terminal" evidence="3">
    <location>
        <begin position="1056"/>
        <end position="1156"/>
    </location>
</feature>
<dbReference type="SUPFAM" id="SSF51445">
    <property type="entry name" value="(Trans)glycosidases"/>
    <property type="match status" value="1"/>
</dbReference>
<dbReference type="OrthoDB" id="8445115at2"/>
<organism evidence="4 5">
    <name type="scientific">Jannaschia pohangensis</name>
    <dbReference type="NCBI Taxonomy" id="390807"/>
    <lineage>
        <taxon>Bacteria</taxon>
        <taxon>Pseudomonadati</taxon>
        <taxon>Pseudomonadota</taxon>
        <taxon>Alphaproteobacteria</taxon>
        <taxon>Rhodobacterales</taxon>
        <taxon>Roseobacteraceae</taxon>
        <taxon>Jannaschia</taxon>
    </lineage>
</organism>
<protein>
    <submittedName>
        <fullName evidence="4">Putative phage tail protein</fullName>
    </submittedName>
</protein>
<evidence type="ECO:0000313" key="4">
    <source>
        <dbReference type="EMBL" id="SFI38221.1"/>
    </source>
</evidence>
<dbReference type="Gene3D" id="3.20.20.80">
    <property type="entry name" value="Glycosidases"/>
    <property type="match status" value="1"/>
</dbReference>
<feature type="domain" description="Tip attachment protein J" evidence="2">
    <location>
        <begin position="808"/>
        <end position="966"/>
    </location>
</feature>
<proteinExistence type="predicted"/>
<sequence length="1310" mass="141715">MATLVLGAVGAAIGGSLGGSFLGLSAAVIGRAAGATVGRLIDQTVLGAGSDAVEHGRIDRLRISGASEGAAIPRVMGRTRIGGQIIWATRFKEHAVTTGGSGKGKPKAPQQTSYSYSVSFAVALCEGPITRIGRIWADGSEIARESLMYRVHAGDEDQLPDALIEAIEGPGSAPAYRGTAYVVIEDLDLAPFGNRIPNLSFEVVRHVDVPGEVPAPSQLIEGVALVPGTGEYSLSTTAVHYDHGVGEKSSANVNSAQGVADFKVSLDDLTEELPNLKSVSLVVSWFGDDLRVGECKLRPRAEQSETEGTPIVWNVAGENRELAGAVPTLDGRPVYGGTPSDVSVVESIRELNARGIDVTFYPFILMDQLVGNGLPDPYGSDEQPALPWRGRITTSLAPGQEGTPDRTAAARAEVDTFFGTTQGTEFSSRLVLGLGGSLFGPPPQMVYEGPENDWSYRRFILHYAKLCAAAGGGEAFCIGSEMRGLTQIRGEGDSFPAVEALRKLAEDVREILPDAKISYAADWSEYFGYQPSGENSRYFHLDALWSSPDIDFIGIDNYMPLADWRDTAGHVDAIWGSDKNISYLQSNIEGGEGFDWYYTGPDSRESQRRSPITDGAHEEPWIYRYKDIRSWWRFAHHDRIDGQRADFPTAWEPMSKPIRFIEYGCAAIDKGANQPNKFLDAKSSESSLPRFSTGRRDDSMQMQYYRAFLDYWASPERNGLSSVYDGAMLDLQHSFAWAWDTRPWPFFPELTDFWSDGENYARGHWLNGRSAQQPLSSVILKICRDAGLDDVDVSAVRGVVRGYSVGSVQSARSDLQPLMIANSVEVTERAGRIVFSMRAEKLPMHVDIGTLARIDEAVVKKTRGGDAEVSGRVIVHHVDANGDFKVRASDANLPGRDSVPVQETELALAMTQGEGHALAERMLAEAAIVRDEVSFSLAPSVRDVGVGDIVMLSDSNDLWRVDMLEDAATRNVKAVRTELGLFEPSDAVEDGSGRLRPLAPLPVDSLFLDLPLLTGEEVPHAPYVAVAAKPWPGSVAVYSSVEESNFVLDQIIQRPAVLGTTLTELAPACAGVWDRGDGLQVRLSGGNLASVTEAALFSGANAAAIGDGSSANWEVIQFRSAEPVANGVWALSARLRGQRGTEAASRSTWPVGSKFVLLDESLFQLNLSRSAVGLERNFLIGPASMLYDTEAYIHRAVTATGAGLRPYAPVHLRVAWSGSDLQFAWIRRSRTAVDNWTAGDIGLGELREVYLVRVIGSDGQVLWEKTTQEPKMRIDGSVLAGLSRPPFQLAVAQVSDDIGIGKFASISVPQ</sequence>
<dbReference type="Pfam" id="PF13550">
    <property type="entry name" value="Phage-tail_3"/>
    <property type="match status" value="1"/>
</dbReference>
<reference evidence="4 5" key="1">
    <citation type="submission" date="2016-10" db="EMBL/GenBank/DDBJ databases">
        <authorList>
            <person name="de Groot N.N."/>
        </authorList>
    </citation>
    <scope>NUCLEOTIDE SEQUENCE [LARGE SCALE GENOMIC DNA]</scope>
    <source>
        <strain evidence="4 5">DSM 19073</strain>
    </source>
</reference>
<evidence type="ECO:0000313" key="5">
    <source>
        <dbReference type="Proteomes" id="UP000199110"/>
    </source>
</evidence>
<evidence type="ECO:0000259" key="2">
    <source>
        <dbReference type="Pfam" id="PF13550"/>
    </source>
</evidence>
<accession>A0A1I3HRB6</accession>
<keyword evidence="5" id="KW-1185">Reference proteome</keyword>
<feature type="domain" description="GTA TIM-barrel-like" evidence="1">
    <location>
        <begin position="454"/>
        <end position="748"/>
    </location>
</feature>
<dbReference type="InterPro" id="IPR056490">
    <property type="entry name" value="Rcc01698_C"/>
</dbReference>
<dbReference type="Proteomes" id="UP000199110">
    <property type="component" value="Unassembled WGS sequence"/>
</dbReference>
<dbReference type="Pfam" id="PF13547">
    <property type="entry name" value="GTA_TIM"/>
    <property type="match status" value="1"/>
</dbReference>
<dbReference type="RefSeq" id="WP_092777126.1">
    <property type="nucleotide sequence ID" value="NZ_FORA01000001.1"/>
</dbReference>
<dbReference type="InterPro" id="IPR017853">
    <property type="entry name" value="GH"/>
</dbReference>
<dbReference type="CDD" id="cd19607">
    <property type="entry name" value="GTA_TIM-barrel-like"/>
    <property type="match status" value="1"/>
</dbReference>
<dbReference type="InterPro" id="IPR032876">
    <property type="entry name" value="J_dom"/>
</dbReference>
<evidence type="ECO:0000259" key="1">
    <source>
        <dbReference type="Pfam" id="PF13547"/>
    </source>
</evidence>
<name>A0A1I3HRB6_9RHOB</name>
<dbReference type="STRING" id="390807.SAMN04488095_0687"/>
<evidence type="ECO:0000259" key="3">
    <source>
        <dbReference type="Pfam" id="PF23666"/>
    </source>
</evidence>
<dbReference type="Pfam" id="PF23666">
    <property type="entry name" value="Rcc01698_C"/>
    <property type="match status" value="1"/>
</dbReference>